<feature type="compositionally biased region" description="Low complexity" evidence="2">
    <location>
        <begin position="758"/>
        <end position="770"/>
    </location>
</feature>
<feature type="compositionally biased region" description="Polar residues" evidence="2">
    <location>
        <begin position="1"/>
        <end position="32"/>
    </location>
</feature>
<feature type="compositionally biased region" description="Pro residues" evidence="2">
    <location>
        <begin position="973"/>
        <end position="985"/>
    </location>
</feature>
<feature type="region of interest" description="Disordered" evidence="2">
    <location>
        <begin position="576"/>
        <end position="620"/>
    </location>
</feature>
<sequence length="1129" mass="126653">MPYRPSQDNNNNGPTRPQQPINPLSSSLSHSATADDDIPTIVLQEQMDTMLVEMATAESRVRELREELDTFESHPIFQNMMLVWFCSFSPGDYNMQRLEDLKRDARQSWEPVLSSFKEGDGTSGVQEQVLTEIEEQLFESIIEDVISHANMIIGSTLSPEQLIQNLINIAHSELDNARRILEQNRNAYQECQITLQSRGIIPPAVLEMQRRMEDEQRKEQEVKRAKEQRQRELEAERLRERQRELEAERLREEQRLRRERERQQQEQENQRSLEAQRREQEALCRQHEEALRQQEETQKREQLRLKLEAKSARLSASTASHSVSNQTGGHVSSGRLKASSVPAKSPGFGVSFTEEETVLTDKDPEDNHTSISSSAHVTGNPGRDHRLSGSLTTRYPVPNNTSHSRRGIETEEEEVPTTPLLRRPRPYHKVPDVGVSATTGPAGGSANTQYPPRSHSETPPLSRPEAQLLSHHHMMYPPPQNPDPPIMSMPQPHIPDFNGQEYSRTINQSQGLGQAHEIPRSKPPPAMYPPQIISEQDLQDRLAAERLEVLKKQNEEMQRELLRRQQEEQKLHMLNMQGPLPSSGYPPYSQQEHTPEEYPPQPIQSQFPVHSPYGSYSQHPGYLQQQQNQQNYSNQFPHQQQQQQQQQQVFQVYRAEYANDPNSSLYNGHMMNGQDPQFNQSDLYYAQYGGYSNQANPVGGSNWGPNHQQYGSFTQQQQHQNQQHQNQHQQQHQPLQQYPLSLSTSQLYMQQQQQLQQQQQQQQQQKQQQQHPDHQQRDAYVDPSSQRTQGAVAYAVSAYNGYEFGPAPVGIEVSVASLRGPPPPPPTPPPPPPPVATAEPEGPENNADSANVLPQIRANPAPVRRAPQAILTEQQLQEAAARAAEAAEEDREPHSPQPGTTEDSTSVQSAPANQASQDLGPSSETGAEAGEEDEEEEVLQRSVRRMNITPTSAPTSTISCPNLAAPVSSPRRSPSPSPRPTPLPSLRPSGNSSRSDPQVARRVSQVFPFPGQRAIPREPPVPVPRPTTIFGGVMATSSSSQEPTTNSLEDGDRHNFLVVNTSRSQQDNNNTEEAAQSSSSSSSPAPQTPSTPIIRSPSDGKRPVVPKKPLSLRSPRSTLLTEQAAASVE</sequence>
<protein>
    <submittedName>
        <fullName evidence="3">Uncharacterized protein</fullName>
    </submittedName>
</protein>
<feature type="region of interest" description="Disordered" evidence="2">
    <location>
        <begin position="696"/>
        <end position="734"/>
    </location>
</feature>
<dbReference type="Proteomes" id="UP000749646">
    <property type="component" value="Unassembled WGS sequence"/>
</dbReference>
<feature type="compositionally biased region" description="Pro residues" evidence="2">
    <location>
        <begin position="820"/>
        <end position="835"/>
    </location>
</feature>
<feature type="region of interest" description="Disordered" evidence="2">
    <location>
        <begin position="814"/>
        <end position="1129"/>
    </location>
</feature>
<evidence type="ECO:0000313" key="3">
    <source>
        <dbReference type="EMBL" id="KAF9980850.1"/>
    </source>
</evidence>
<name>A0A9P6M8V1_9FUNG</name>
<feature type="region of interest" description="Disordered" evidence="2">
    <location>
        <begin position="1"/>
        <end position="36"/>
    </location>
</feature>
<dbReference type="PANTHER" id="PTHR45615:SF63">
    <property type="entry name" value="CHROMOSOME UNDETERMINED SCAFFOLD_10, WHOLE GENOME SHOTGUN SEQUENCE"/>
    <property type="match status" value="1"/>
</dbReference>
<dbReference type="OrthoDB" id="2433620at2759"/>
<feature type="compositionally biased region" description="Low complexity" evidence="2">
    <location>
        <begin position="1074"/>
        <end position="1092"/>
    </location>
</feature>
<feature type="coiled-coil region" evidence="1">
    <location>
        <begin position="535"/>
        <end position="570"/>
    </location>
</feature>
<feature type="compositionally biased region" description="Polar residues" evidence="2">
    <location>
        <begin position="897"/>
        <end position="923"/>
    </location>
</feature>
<evidence type="ECO:0000313" key="4">
    <source>
        <dbReference type="Proteomes" id="UP000749646"/>
    </source>
</evidence>
<evidence type="ECO:0000256" key="1">
    <source>
        <dbReference type="SAM" id="Coils"/>
    </source>
</evidence>
<keyword evidence="4" id="KW-1185">Reference proteome</keyword>
<feature type="region of interest" description="Disordered" evidence="2">
    <location>
        <begin position="260"/>
        <end position="280"/>
    </location>
</feature>
<feature type="compositionally biased region" description="Basic and acidic residues" evidence="2">
    <location>
        <begin position="771"/>
        <end position="780"/>
    </location>
</feature>
<dbReference type="PANTHER" id="PTHR45615">
    <property type="entry name" value="MYOSIN HEAVY CHAIN, NON-MUSCLE"/>
    <property type="match status" value="1"/>
</dbReference>
<feature type="region of interest" description="Disordered" evidence="2">
    <location>
        <begin position="758"/>
        <end position="787"/>
    </location>
</feature>
<feature type="compositionally biased region" description="Low complexity" evidence="2">
    <location>
        <begin position="577"/>
        <end position="591"/>
    </location>
</feature>
<feature type="region of interest" description="Disordered" evidence="2">
    <location>
        <begin position="361"/>
        <end position="463"/>
    </location>
</feature>
<comment type="caution">
    <text evidence="3">The sequence shown here is derived from an EMBL/GenBank/DDBJ whole genome shotgun (WGS) entry which is preliminary data.</text>
</comment>
<dbReference type="EMBL" id="JAAAHW010003778">
    <property type="protein sequence ID" value="KAF9980850.1"/>
    <property type="molecule type" value="Genomic_DNA"/>
</dbReference>
<feature type="compositionally biased region" description="Polar residues" evidence="2">
    <location>
        <begin position="1058"/>
        <end position="1073"/>
    </location>
</feature>
<feature type="compositionally biased region" description="Polar residues" evidence="2">
    <location>
        <begin position="603"/>
        <end position="618"/>
    </location>
</feature>
<reference evidence="3" key="1">
    <citation type="journal article" date="2020" name="Fungal Divers.">
        <title>Resolving the Mortierellaceae phylogeny through synthesis of multi-gene phylogenetics and phylogenomics.</title>
        <authorList>
            <person name="Vandepol N."/>
            <person name="Liber J."/>
            <person name="Desiro A."/>
            <person name="Na H."/>
            <person name="Kennedy M."/>
            <person name="Barry K."/>
            <person name="Grigoriev I.V."/>
            <person name="Miller A.N."/>
            <person name="O'Donnell K."/>
            <person name="Stajich J.E."/>
            <person name="Bonito G."/>
        </authorList>
    </citation>
    <scope>NUCLEOTIDE SEQUENCE</scope>
    <source>
        <strain evidence="3">MES-2147</strain>
    </source>
</reference>
<feature type="region of interest" description="Disordered" evidence="2">
    <location>
        <begin position="211"/>
        <end position="232"/>
    </location>
</feature>
<feature type="compositionally biased region" description="Polar residues" evidence="2">
    <location>
        <begin position="389"/>
        <end position="402"/>
    </location>
</feature>
<dbReference type="AlphaFoldDB" id="A0A9P6M8V1"/>
<feature type="compositionally biased region" description="Polar residues" evidence="2">
    <location>
        <begin position="314"/>
        <end position="330"/>
    </location>
</feature>
<feature type="compositionally biased region" description="Low complexity" evidence="2">
    <location>
        <begin position="714"/>
        <end position="734"/>
    </location>
</feature>
<feature type="compositionally biased region" description="Low complexity" evidence="2">
    <location>
        <begin position="1109"/>
        <end position="1121"/>
    </location>
</feature>
<organism evidence="3 4">
    <name type="scientific">Modicella reniformis</name>
    <dbReference type="NCBI Taxonomy" id="1440133"/>
    <lineage>
        <taxon>Eukaryota</taxon>
        <taxon>Fungi</taxon>
        <taxon>Fungi incertae sedis</taxon>
        <taxon>Mucoromycota</taxon>
        <taxon>Mortierellomycotina</taxon>
        <taxon>Mortierellomycetes</taxon>
        <taxon>Mortierellales</taxon>
        <taxon>Mortierellaceae</taxon>
        <taxon>Modicella</taxon>
    </lineage>
</organism>
<feature type="region of interest" description="Disordered" evidence="2">
    <location>
        <begin position="314"/>
        <end position="349"/>
    </location>
</feature>
<proteinExistence type="predicted"/>
<keyword evidence="1" id="KW-0175">Coiled coil</keyword>
<feature type="coiled-coil region" evidence="1">
    <location>
        <begin position="47"/>
        <end position="74"/>
    </location>
</feature>
<feature type="region of interest" description="Disordered" evidence="2">
    <location>
        <begin position="629"/>
        <end position="648"/>
    </location>
</feature>
<evidence type="ECO:0000256" key="2">
    <source>
        <dbReference type="SAM" id="MobiDB-lite"/>
    </source>
</evidence>
<gene>
    <name evidence="3" type="ORF">BGZ65_004603</name>
</gene>
<feature type="compositionally biased region" description="Low complexity" evidence="2">
    <location>
        <begin position="948"/>
        <end position="959"/>
    </location>
</feature>
<feature type="compositionally biased region" description="Polar residues" evidence="2">
    <location>
        <begin position="1035"/>
        <end position="1048"/>
    </location>
</feature>
<accession>A0A9P6M8V1</accession>
<feature type="compositionally biased region" description="Polar residues" evidence="2">
    <location>
        <begin position="703"/>
        <end position="713"/>
    </location>
</feature>